<dbReference type="PANTHER" id="PTHR43563:SF1">
    <property type="entry name" value="AMINE OXIDASE [FLAVIN-CONTAINING] B"/>
    <property type="match status" value="1"/>
</dbReference>
<feature type="binding site" evidence="4">
    <location>
        <position position="471"/>
    </location>
    <ligand>
        <name>FAD</name>
        <dbReference type="ChEBI" id="CHEBI:57692"/>
    </ligand>
</feature>
<organism evidence="7 8">
    <name type="scientific">Chondromyces crocatus</name>
    <dbReference type="NCBI Taxonomy" id="52"/>
    <lineage>
        <taxon>Bacteria</taxon>
        <taxon>Pseudomonadati</taxon>
        <taxon>Myxococcota</taxon>
        <taxon>Polyangia</taxon>
        <taxon>Polyangiales</taxon>
        <taxon>Polyangiaceae</taxon>
        <taxon>Chondromyces</taxon>
    </lineage>
</organism>
<dbReference type="PRINTS" id="PR00757">
    <property type="entry name" value="AMINEOXDASEF"/>
</dbReference>
<dbReference type="InterPro" id="IPR002937">
    <property type="entry name" value="Amino_oxidase"/>
</dbReference>
<dbReference type="Gene3D" id="3.90.660.10">
    <property type="match status" value="1"/>
</dbReference>
<dbReference type="InterPro" id="IPR050703">
    <property type="entry name" value="Flavin_MAO"/>
</dbReference>
<dbReference type="InterPro" id="IPR036188">
    <property type="entry name" value="FAD/NAD-bd_sf"/>
</dbReference>
<keyword evidence="3" id="KW-0560">Oxidoreductase</keyword>
<evidence type="ECO:0000259" key="6">
    <source>
        <dbReference type="Pfam" id="PF01593"/>
    </source>
</evidence>
<feature type="binding site" evidence="4">
    <location>
        <begin position="38"/>
        <end position="39"/>
    </location>
    <ligand>
        <name>FAD</name>
        <dbReference type="ChEBI" id="CHEBI:57692"/>
    </ligand>
</feature>
<evidence type="ECO:0000313" key="7">
    <source>
        <dbReference type="EMBL" id="AKT38502.1"/>
    </source>
</evidence>
<dbReference type="AlphaFoldDB" id="A0A0K1ECS7"/>
<feature type="binding site" evidence="4">
    <location>
        <position position="377"/>
    </location>
    <ligand>
        <name>substrate</name>
    </ligand>
</feature>
<dbReference type="SUPFAM" id="SSF54373">
    <property type="entry name" value="FAD-linked reductases, C-terminal domain"/>
    <property type="match status" value="1"/>
</dbReference>
<gene>
    <name evidence="7" type="ORF">CMC5_026480</name>
</gene>
<dbReference type="Gene3D" id="3.50.50.60">
    <property type="entry name" value="FAD/NAD(P)-binding domain"/>
    <property type="match status" value="1"/>
</dbReference>
<evidence type="ECO:0000256" key="4">
    <source>
        <dbReference type="PIRSR" id="PIRSR601613-1"/>
    </source>
</evidence>
<reference evidence="7 8" key="1">
    <citation type="submission" date="2015-07" db="EMBL/GenBank/DDBJ databases">
        <title>Genome analysis of myxobacterium Chondromyces crocatus Cm c5 reveals a high potential for natural compound synthesis and the genetic basis for the loss of fruiting body formation.</title>
        <authorList>
            <person name="Zaburannyi N."/>
            <person name="Bunk B."/>
            <person name="Maier J."/>
            <person name="Overmann J."/>
            <person name="Mueller R."/>
        </authorList>
    </citation>
    <scope>NUCLEOTIDE SEQUENCE [LARGE SCALE GENOMIC DNA]</scope>
    <source>
        <strain evidence="7 8">Cm c5</strain>
    </source>
</reference>
<evidence type="ECO:0000256" key="3">
    <source>
        <dbReference type="ARBA" id="ARBA00023002"/>
    </source>
</evidence>
<dbReference type="Gene3D" id="1.10.405.10">
    <property type="entry name" value="Guanine Nucleotide Dissociation Inhibitor, domain 1"/>
    <property type="match status" value="1"/>
</dbReference>
<dbReference type="Pfam" id="PF01593">
    <property type="entry name" value="Amino_oxidase"/>
    <property type="match status" value="1"/>
</dbReference>
<comment type="cofactor">
    <cofactor evidence="1">
        <name>FAD</name>
        <dbReference type="ChEBI" id="CHEBI:57692"/>
    </cofactor>
</comment>
<name>A0A0K1ECS7_CHOCO</name>
<dbReference type="GO" id="GO:0016491">
    <property type="term" value="F:oxidoreductase activity"/>
    <property type="evidence" value="ECO:0007669"/>
    <property type="project" value="UniProtKB-KW"/>
</dbReference>
<dbReference type="Proteomes" id="UP000067626">
    <property type="component" value="Chromosome"/>
</dbReference>
<dbReference type="SUPFAM" id="SSF51905">
    <property type="entry name" value="FAD/NAD(P)-binding domain"/>
    <property type="match status" value="1"/>
</dbReference>
<dbReference type="RefSeq" id="WP_050430717.1">
    <property type="nucleotide sequence ID" value="NZ_CP012159.1"/>
</dbReference>
<evidence type="ECO:0000256" key="2">
    <source>
        <dbReference type="ARBA" id="ARBA00005995"/>
    </source>
</evidence>
<dbReference type="EMBL" id="CP012159">
    <property type="protein sequence ID" value="AKT38502.1"/>
    <property type="molecule type" value="Genomic_DNA"/>
</dbReference>
<dbReference type="PATRIC" id="fig|52.7.peg.2891"/>
<dbReference type="PANTHER" id="PTHR43563">
    <property type="entry name" value="AMINE OXIDASE"/>
    <property type="match status" value="1"/>
</dbReference>
<feature type="region of interest" description="Disordered" evidence="5">
    <location>
        <begin position="686"/>
        <end position="709"/>
    </location>
</feature>
<dbReference type="STRING" id="52.CMC5_026480"/>
<evidence type="ECO:0000256" key="1">
    <source>
        <dbReference type="ARBA" id="ARBA00001974"/>
    </source>
</evidence>
<accession>A0A0K1ECS7</accession>
<feature type="binding site" evidence="4">
    <location>
        <position position="261"/>
    </location>
    <ligand>
        <name>FAD</name>
        <dbReference type="ChEBI" id="CHEBI:57692"/>
    </ligand>
</feature>
<comment type="similarity">
    <text evidence="2">Belongs to the flavin monoamine oxidase family.</text>
</comment>
<feature type="domain" description="Amine oxidase" evidence="6">
    <location>
        <begin position="18"/>
        <end position="521"/>
    </location>
</feature>
<evidence type="ECO:0000256" key="5">
    <source>
        <dbReference type="SAM" id="MobiDB-lite"/>
    </source>
</evidence>
<sequence>MPRSQHHTTDVLIIGGGLTGLTAAAELFQNKTKFALLEAHPERLGGRVNTFGRDASGPGSKVYPFDAGAQYIGETQTEIWRLVQEHLPHALVDGYAARQAWPDKITVLSGKRHVNHRDRWLFGIGGIPPQMDVWTVIAVMLLIQEIETIEQAVNVAEPWASAPEILALDQITLEAWFSRPWIPSDAKQLVTISVQALLSAEASEVSALYFFWYCACSGGFLHMINDGEGGPQQYYLSTGLNTLLERIAKPFRDRIHLGSPVERITQVNPSKGARHVEVTLQDGTVWKAGKVIVAMSPSTAGRIAYDPPLDEGRRRLLQVKMGRTIKCRVFYDTPWWRDSNGRNFSGYAGAADSPVMWVMDDSPTGPCNKGVHALMTFTVGQQADRLGAFPSKEAITRHVTEALSFLFNDPRALSTSPHFIELSATSWTPAESWVGGGPNLLLEPGMLSGTTNLGRFLNEPWGGLVYFASAETARKLAPTTAPIYTPPSRPDQPGVYSDHRQGLGYLDGAVISGRYVAAQVLGTAPRPAPSPRPSPLGMSPLLDPAPLTPDQVKSVLTIFAELLHDATRIDVAAWEASKDPWNRDPAALQAWLVQALIEALVRSGVLAPPPEPPTPAWMAEMTQAAASLVGSGHGFAKQDLSTVPPAQKKKLRSIQELTRIVDAQMVLLSAQPFSATAPPQAIRIARSASRSGVPRPRRFTSIPRILRRS</sequence>
<dbReference type="InterPro" id="IPR001613">
    <property type="entry name" value="Flavin_amine_oxidase"/>
</dbReference>
<dbReference type="KEGG" id="ccro:CMC5_026480"/>
<protein>
    <recommendedName>
        <fullName evidence="6">Amine oxidase domain-containing protein</fullName>
    </recommendedName>
</protein>
<feature type="binding site" evidence="4">
    <location>
        <position position="19"/>
    </location>
    <ligand>
        <name>FAD</name>
        <dbReference type="ChEBI" id="CHEBI:57692"/>
    </ligand>
</feature>
<evidence type="ECO:0000313" key="8">
    <source>
        <dbReference type="Proteomes" id="UP000067626"/>
    </source>
</evidence>
<keyword evidence="8" id="KW-1185">Reference proteome</keyword>
<proteinExistence type="inferred from homology"/>